<comment type="similarity">
    <text evidence="1">Belongs to the UPF0045 family.</text>
</comment>
<protein>
    <recommendedName>
        <fullName evidence="2">Thiamine-binding protein domain-containing protein</fullName>
    </recommendedName>
</protein>
<dbReference type="SUPFAM" id="SSF89957">
    <property type="entry name" value="MTH1187/YkoF-like"/>
    <property type="match status" value="1"/>
</dbReference>
<dbReference type="Gene3D" id="3.30.70.930">
    <property type="match status" value="1"/>
</dbReference>
<organism evidence="3">
    <name type="scientific">hydrocarbon metagenome</name>
    <dbReference type="NCBI Taxonomy" id="938273"/>
    <lineage>
        <taxon>unclassified sequences</taxon>
        <taxon>metagenomes</taxon>
        <taxon>ecological metagenomes</taxon>
    </lineage>
</organism>
<dbReference type="Pfam" id="PF01910">
    <property type="entry name" value="Thiamine_BP"/>
    <property type="match status" value="1"/>
</dbReference>
<gene>
    <name evidence="3" type="ORF">ASZ90_010023</name>
</gene>
<comment type="caution">
    <text evidence="3">The sequence shown here is derived from an EMBL/GenBank/DDBJ whole genome shotgun (WGS) entry which is preliminary data.</text>
</comment>
<dbReference type="GO" id="GO:0005829">
    <property type="term" value="C:cytosol"/>
    <property type="evidence" value="ECO:0007669"/>
    <property type="project" value="TreeGrafter"/>
</dbReference>
<accession>A0A0W8FH82</accession>
<dbReference type="InterPro" id="IPR051614">
    <property type="entry name" value="UPF0045_domain"/>
</dbReference>
<dbReference type="PANTHER" id="PTHR33777">
    <property type="entry name" value="UPF0045 PROTEIN ECM15"/>
    <property type="match status" value="1"/>
</dbReference>
<dbReference type="InterPro" id="IPR029756">
    <property type="entry name" value="MTH1187/YkoF-like"/>
</dbReference>
<feature type="domain" description="Thiamine-binding protein" evidence="2">
    <location>
        <begin position="16"/>
        <end position="108"/>
    </location>
</feature>
<dbReference type="EMBL" id="LNQE01001210">
    <property type="protein sequence ID" value="KUG20250.1"/>
    <property type="molecule type" value="Genomic_DNA"/>
</dbReference>
<dbReference type="NCBIfam" id="TIGR00106">
    <property type="entry name" value="MTH1187 family thiamine-binding protein"/>
    <property type="match status" value="1"/>
</dbReference>
<dbReference type="InterPro" id="IPR002767">
    <property type="entry name" value="Thiamine_BP"/>
</dbReference>
<proteinExistence type="inferred from homology"/>
<dbReference type="PANTHER" id="PTHR33777:SF1">
    <property type="entry name" value="UPF0045 PROTEIN ECM15"/>
    <property type="match status" value="1"/>
</dbReference>
<evidence type="ECO:0000256" key="1">
    <source>
        <dbReference type="ARBA" id="ARBA00010272"/>
    </source>
</evidence>
<dbReference type="AlphaFoldDB" id="A0A0W8FH82"/>
<name>A0A0W8FH82_9ZZZZ</name>
<sequence>MPGREGDTKVGKMIIAEFSIIPIGTKTTAVGKYVQAALKELEKQSSIRAKPEAMGTIIEAENQGDIFKAVEKAHNSLFGLGIKRVVTEIKIDDRRDKEATIESKTQALQ</sequence>
<evidence type="ECO:0000313" key="3">
    <source>
        <dbReference type="EMBL" id="KUG20250.1"/>
    </source>
</evidence>
<evidence type="ECO:0000259" key="2">
    <source>
        <dbReference type="Pfam" id="PF01910"/>
    </source>
</evidence>
<reference evidence="3" key="1">
    <citation type="journal article" date="2015" name="Proc. Natl. Acad. Sci. U.S.A.">
        <title>Networks of energetic and metabolic interactions define dynamics in microbial communities.</title>
        <authorList>
            <person name="Embree M."/>
            <person name="Liu J.K."/>
            <person name="Al-Bassam M.M."/>
            <person name="Zengler K."/>
        </authorList>
    </citation>
    <scope>NUCLEOTIDE SEQUENCE</scope>
</reference>